<accession>A0A3R7QQ83</accession>
<evidence type="ECO:0000313" key="1">
    <source>
        <dbReference type="EMBL" id="ROT74462.1"/>
    </source>
</evidence>
<dbReference type="EMBL" id="QCYY01001891">
    <property type="protein sequence ID" value="ROT74462.1"/>
    <property type="molecule type" value="Genomic_DNA"/>
</dbReference>
<name>A0A3R7QQ83_PENVA</name>
<gene>
    <name evidence="1" type="ORF">C7M84_007032</name>
</gene>
<comment type="caution">
    <text evidence="1">The sequence shown here is derived from an EMBL/GenBank/DDBJ whole genome shotgun (WGS) entry which is preliminary data.</text>
</comment>
<evidence type="ECO:0000313" key="2">
    <source>
        <dbReference type="Proteomes" id="UP000283509"/>
    </source>
</evidence>
<keyword evidence="2" id="KW-1185">Reference proteome</keyword>
<organism evidence="1 2">
    <name type="scientific">Penaeus vannamei</name>
    <name type="common">Whiteleg shrimp</name>
    <name type="synonym">Litopenaeus vannamei</name>
    <dbReference type="NCBI Taxonomy" id="6689"/>
    <lineage>
        <taxon>Eukaryota</taxon>
        <taxon>Metazoa</taxon>
        <taxon>Ecdysozoa</taxon>
        <taxon>Arthropoda</taxon>
        <taxon>Crustacea</taxon>
        <taxon>Multicrustacea</taxon>
        <taxon>Malacostraca</taxon>
        <taxon>Eumalacostraca</taxon>
        <taxon>Eucarida</taxon>
        <taxon>Decapoda</taxon>
        <taxon>Dendrobranchiata</taxon>
        <taxon>Penaeoidea</taxon>
        <taxon>Penaeidae</taxon>
        <taxon>Penaeus</taxon>
    </lineage>
</organism>
<dbReference type="PANTHER" id="PTHR33236:SF5">
    <property type="entry name" value="CUB DOMAIN-CONTAINING PROTEIN"/>
    <property type="match status" value="1"/>
</dbReference>
<dbReference type="OrthoDB" id="6370188at2759"/>
<proteinExistence type="predicted"/>
<dbReference type="Proteomes" id="UP000283509">
    <property type="component" value="Unassembled WGS sequence"/>
</dbReference>
<reference evidence="1 2" key="2">
    <citation type="submission" date="2019-01" db="EMBL/GenBank/DDBJ databases">
        <title>The decoding of complex shrimp genome reveals the adaptation for benthos swimmer, frequently molting mechanism and breeding impact on genome.</title>
        <authorList>
            <person name="Sun Y."/>
            <person name="Gao Y."/>
            <person name="Yu Y."/>
        </authorList>
    </citation>
    <scope>NUCLEOTIDE SEQUENCE [LARGE SCALE GENOMIC DNA]</scope>
    <source>
        <tissue evidence="1">Muscle</tissue>
    </source>
</reference>
<dbReference type="PANTHER" id="PTHR33236">
    <property type="entry name" value="INTRAFLAGELLAR TRANSPORT PROTEIN 122 FAMILY PROTEIN-RELATED"/>
    <property type="match status" value="1"/>
</dbReference>
<sequence length="106" mass="11647">MQYLANVRTSYVRRGSEEYRFCKIEDTVGACLTSDNCHRQGGLFAGHCGKSQDVCCVVPKTCGERTSAHSSYFRNPSFPKNDTEARVCSLTVDIGKGICGVRDGWG</sequence>
<dbReference type="AlphaFoldDB" id="A0A3R7QQ83"/>
<reference evidence="1 2" key="1">
    <citation type="submission" date="2018-04" db="EMBL/GenBank/DDBJ databases">
        <authorList>
            <person name="Zhang X."/>
            <person name="Yuan J."/>
            <person name="Li F."/>
            <person name="Xiang J."/>
        </authorList>
    </citation>
    <scope>NUCLEOTIDE SEQUENCE [LARGE SCALE GENOMIC DNA]</scope>
    <source>
        <tissue evidence="1">Muscle</tissue>
    </source>
</reference>
<protein>
    <submittedName>
        <fullName evidence="1">Uncharacterized protein</fullName>
    </submittedName>
</protein>